<dbReference type="AlphaFoldDB" id="J9FV91"/>
<reference evidence="1" key="1">
    <citation type="journal article" date="2012" name="PLoS ONE">
        <title>Gene sets for utilization of primary and secondary nutrition supplies in the distal gut of endangered iberian lynx.</title>
        <authorList>
            <person name="Alcaide M."/>
            <person name="Messina E."/>
            <person name="Richter M."/>
            <person name="Bargiela R."/>
            <person name="Peplies J."/>
            <person name="Huws S.A."/>
            <person name="Newbold C.J."/>
            <person name="Golyshin P.N."/>
            <person name="Simon M.A."/>
            <person name="Lopez G."/>
            <person name="Yakimov M.M."/>
            <person name="Ferrer M."/>
        </authorList>
    </citation>
    <scope>NUCLEOTIDE SEQUENCE</scope>
</reference>
<name>J9FV91_9ZZZZ</name>
<comment type="caution">
    <text evidence="1">The sequence shown here is derived from an EMBL/GenBank/DDBJ whole genome shotgun (WGS) entry which is preliminary data.</text>
</comment>
<gene>
    <name evidence="1" type="ORF">EVA_18400</name>
</gene>
<sequence>MRFFSMPMRRMFRAANIQQRPDCFWFATASLSTSIENVKVMSLMTLSFWAELRMPFLKTARSVALRSSSCSKPP</sequence>
<organism evidence="1">
    <name type="scientific">gut metagenome</name>
    <dbReference type="NCBI Taxonomy" id="749906"/>
    <lineage>
        <taxon>unclassified sequences</taxon>
        <taxon>metagenomes</taxon>
        <taxon>organismal metagenomes</taxon>
    </lineage>
</organism>
<dbReference type="EMBL" id="AMCI01006940">
    <property type="protein sequence ID" value="EJW93492.1"/>
    <property type="molecule type" value="Genomic_DNA"/>
</dbReference>
<proteinExistence type="predicted"/>
<evidence type="ECO:0000313" key="1">
    <source>
        <dbReference type="EMBL" id="EJW93492.1"/>
    </source>
</evidence>
<protein>
    <submittedName>
        <fullName evidence="1">Uncharacterized protein</fullName>
    </submittedName>
</protein>
<accession>J9FV91</accession>